<feature type="repeat" description="WD" evidence="3">
    <location>
        <begin position="1125"/>
        <end position="1159"/>
    </location>
</feature>
<keyword evidence="2" id="KW-0677">Repeat</keyword>
<comment type="caution">
    <text evidence="6">The sequence shown here is derived from an EMBL/GenBank/DDBJ whole genome shotgun (WGS) entry which is preliminary data.</text>
</comment>
<dbReference type="InterPro" id="IPR001680">
    <property type="entry name" value="WD40_rpt"/>
</dbReference>
<dbReference type="InterPro" id="IPR036322">
    <property type="entry name" value="WD40_repeat_dom_sf"/>
</dbReference>
<protein>
    <submittedName>
        <fullName evidence="6">WD40 repeat protein</fullName>
    </submittedName>
</protein>
<dbReference type="PANTHER" id="PTHR19848:SF8">
    <property type="entry name" value="F-BOX AND WD REPEAT DOMAIN CONTAINING 7"/>
    <property type="match status" value="1"/>
</dbReference>
<dbReference type="Pfam" id="PF00400">
    <property type="entry name" value="WD40"/>
    <property type="match status" value="14"/>
</dbReference>
<name>A0ABR9MF93_9ACTN</name>
<dbReference type="PROSITE" id="PS50082">
    <property type="entry name" value="WD_REPEATS_2"/>
    <property type="match status" value="14"/>
</dbReference>
<dbReference type="Pfam" id="PF00656">
    <property type="entry name" value="Peptidase_C14"/>
    <property type="match status" value="1"/>
</dbReference>
<dbReference type="InterPro" id="IPR011600">
    <property type="entry name" value="Pept_C14_caspase"/>
</dbReference>
<proteinExistence type="predicted"/>
<feature type="repeat" description="WD" evidence="3">
    <location>
        <begin position="768"/>
        <end position="809"/>
    </location>
</feature>
<dbReference type="NCBIfam" id="NF047832">
    <property type="entry name" value="caspase_w_EACC1"/>
    <property type="match status" value="1"/>
</dbReference>
<evidence type="ECO:0000313" key="6">
    <source>
        <dbReference type="EMBL" id="MBE1591576.1"/>
    </source>
</evidence>
<feature type="repeat" description="WD" evidence="3">
    <location>
        <begin position="1305"/>
        <end position="1346"/>
    </location>
</feature>
<feature type="repeat" description="WD" evidence="3">
    <location>
        <begin position="813"/>
        <end position="854"/>
    </location>
</feature>
<organism evidence="6 7">
    <name type="scientific">Nonomuraea angiospora</name>
    <dbReference type="NCBI Taxonomy" id="46172"/>
    <lineage>
        <taxon>Bacteria</taxon>
        <taxon>Bacillati</taxon>
        <taxon>Actinomycetota</taxon>
        <taxon>Actinomycetes</taxon>
        <taxon>Streptosporangiales</taxon>
        <taxon>Streptosporangiaceae</taxon>
        <taxon>Nonomuraea</taxon>
    </lineage>
</organism>
<feature type="repeat" description="WD" evidence="3">
    <location>
        <begin position="1035"/>
        <end position="1076"/>
    </location>
</feature>
<dbReference type="InterPro" id="IPR049052">
    <property type="entry name" value="nSTAND1"/>
</dbReference>
<dbReference type="SUPFAM" id="SSF101908">
    <property type="entry name" value="Putative isomerase YbhE"/>
    <property type="match status" value="1"/>
</dbReference>
<accession>A0ABR9MF93</accession>
<evidence type="ECO:0000259" key="5">
    <source>
        <dbReference type="Pfam" id="PF20703"/>
    </source>
</evidence>
<feature type="repeat" description="WD" evidence="3">
    <location>
        <begin position="1260"/>
        <end position="1301"/>
    </location>
</feature>
<dbReference type="SUPFAM" id="SSF50978">
    <property type="entry name" value="WD40 repeat-like"/>
    <property type="match status" value="1"/>
</dbReference>
<dbReference type="Pfam" id="PF20703">
    <property type="entry name" value="nSTAND1"/>
    <property type="match status" value="1"/>
</dbReference>
<keyword evidence="7" id="KW-1185">Reference proteome</keyword>
<feature type="domain" description="Peptidase C14 caspase" evidence="4">
    <location>
        <begin position="79"/>
        <end position="218"/>
    </location>
</feature>
<sequence length="1420" mass="150733">MTDDESATVERPRPRWNGPPLLLSSGGARVLVAGTGTHRPESPLPAVPAVPATVADVGRCLVERGGLAPAHLTVRLDPATPADLGQALDRLAQEATSVLMFYYVGHGLIGPDNDLHLATRATVDLGRGAPGYQALPYGVVRQILSASRAELVVVVLDCCFAGRARGASSQAVERVFDSMWQGAYLITSSSRDENSWALPGVRHTAFSGALLRLLNAGDPAGPSVFTLDHVYHSLARRLPDAGFPRPRRQATDLGDRRAFAVNPAYVAPRSRPVPPVAEGGDEAGPYRGLAVYGPEDAEVFFGRQELTRSLVARVREAFGSGRPLIVTGPSGAGKSSVLRAGLIPALRHQLAEELSCVVLAPGADPSAELARRPAPEGRRLLLVVDQFEEVFTTCADEPARRRFVAELVALSRSAAVVACVRADFFGHCASYPGLLEAMQRPAIVGPMTVTQLRAAIEGPAARAGLSLEPGLTDLLLEDVGAGDVDHSGGVLPLLSHALLATWQRRTQGTLTMAAYRASGGIARALATSAEETLRRLGADVEPIARDLMVRLVHLDEQTGDTRKRVALADLAPAGVPRRVLDEFVRARLLTVNEDEAEIAHEALIRAWPRLRNWIEGNRVDLLVRQRLAEDAETWQRHGRDPAYLYADSRLAAAQAVAQGARSGTEREFLDAALRRRRRRTWVVRQVIAALTVLLLAAVTAGVLALRQTGEVTRQRDQAVSTRIAGSANGAADASLGAQLSLVSYRVADTPEARGALLGTLAHPVGARLIGHRGPVEWVSYRPDGRMIATASSDATARLWNVSDLARPKAVSELKGHTASVVRAVFSPDGRVLATASVDRTARLWDVSDPARPRALATLKGHTNKVASVAFSPKGGVLATVSYDGTTRLWNIADPARPAQIALLRQKYVLNDVAFSPDGRLLAIAAGDGSTTIWDVLDPARPGGSTVLSAPDGGGTWSVTFDPGGRRLATASTTGTLYLWDVTAARRVGTARGRGSFVYDVTFSPDGKLLASAATDASVTLWDVSNPAEPRRTTALTGFANTVTAAAFSPDGRTLATSSADSMARLWNVSDPARVSYRAGLTEHTGPVNALSISPDGRILATASGDRTVKLWDISDPGLARPLSTLSGHTDIVQTVRFSADGHMLVSGSSDQTAKLWDVSRPAAPKPLATIKKHVNVVESGAFSPDGRTLVTTSRDGRTYLWDLTDPRAPKLLSSPGDADNWLNASMFSPDGRMLAIGSGTGVIRLWDVSKPAAPRLLANYPAHTNSVLALTYSRDGRTLASAGSDGTARLWDLTHPERPAQVAVLLGHTGAVGSVAFTADGRRLATGARDGTIRIWNLADRARPAAWAVLAGSDWVNGVAFTPDGNVLASASGNGTAQLWSMDVEQAQRRVCEVSGMVITRSEWAQYVPGLPYSPPCQAG</sequence>
<dbReference type="PROSITE" id="PS50294">
    <property type="entry name" value="WD_REPEATS_REGION"/>
    <property type="match status" value="12"/>
</dbReference>
<evidence type="ECO:0000256" key="2">
    <source>
        <dbReference type="ARBA" id="ARBA00022737"/>
    </source>
</evidence>
<keyword evidence="1 3" id="KW-0853">WD repeat</keyword>
<dbReference type="Gene3D" id="2.130.10.10">
    <property type="entry name" value="YVTN repeat-like/Quinoprotein amine dehydrogenase"/>
    <property type="match status" value="5"/>
</dbReference>
<dbReference type="EMBL" id="JADBEK010000001">
    <property type="protein sequence ID" value="MBE1591576.1"/>
    <property type="molecule type" value="Genomic_DNA"/>
</dbReference>
<feature type="repeat" description="WD" evidence="3">
    <location>
        <begin position="858"/>
        <end position="891"/>
    </location>
</feature>
<evidence type="ECO:0000256" key="1">
    <source>
        <dbReference type="ARBA" id="ARBA00022574"/>
    </source>
</evidence>
<feature type="repeat" description="WD" evidence="3">
    <location>
        <begin position="1170"/>
        <end position="1211"/>
    </location>
</feature>
<dbReference type="SMART" id="SM00320">
    <property type="entry name" value="WD40"/>
    <property type="match status" value="14"/>
</dbReference>
<evidence type="ECO:0000313" key="7">
    <source>
        <dbReference type="Proteomes" id="UP000633509"/>
    </source>
</evidence>
<dbReference type="PANTHER" id="PTHR19848">
    <property type="entry name" value="WD40 REPEAT PROTEIN"/>
    <property type="match status" value="1"/>
</dbReference>
<feature type="repeat" description="WD" evidence="3">
    <location>
        <begin position="1349"/>
        <end position="1390"/>
    </location>
</feature>
<dbReference type="InterPro" id="IPR020472">
    <property type="entry name" value="WD40_PAC1"/>
</dbReference>
<dbReference type="InterPro" id="IPR027417">
    <property type="entry name" value="P-loop_NTPase"/>
</dbReference>
<feature type="repeat" description="WD" evidence="3">
    <location>
        <begin position="902"/>
        <end position="935"/>
    </location>
</feature>
<dbReference type="SUPFAM" id="SSF50998">
    <property type="entry name" value="Quinoprotein alcohol dehydrogenase-like"/>
    <property type="match status" value="1"/>
</dbReference>
<gene>
    <name evidence="6" type="ORF">H4W80_009834</name>
</gene>
<dbReference type="InterPro" id="IPR011047">
    <property type="entry name" value="Quinoprotein_ADH-like_sf"/>
</dbReference>
<dbReference type="InterPro" id="IPR015943">
    <property type="entry name" value="WD40/YVTN_repeat-like_dom_sf"/>
</dbReference>
<evidence type="ECO:0000259" key="4">
    <source>
        <dbReference type="Pfam" id="PF00656"/>
    </source>
</evidence>
<feature type="repeat" description="WD" evidence="3">
    <location>
        <begin position="1080"/>
        <end position="1114"/>
    </location>
</feature>
<feature type="domain" description="Novel STAND NTPase 1" evidence="5">
    <location>
        <begin position="285"/>
        <end position="641"/>
    </location>
</feature>
<evidence type="ECO:0000256" key="3">
    <source>
        <dbReference type="PROSITE-ProRule" id="PRU00221"/>
    </source>
</evidence>
<dbReference type="RefSeq" id="WP_192791264.1">
    <property type="nucleotide sequence ID" value="NZ_JADBEK010000001.1"/>
</dbReference>
<reference evidence="6 7" key="1">
    <citation type="submission" date="2020-10" db="EMBL/GenBank/DDBJ databases">
        <title>Sequencing the genomes of 1000 actinobacteria strains.</title>
        <authorList>
            <person name="Klenk H.-P."/>
        </authorList>
    </citation>
    <scope>NUCLEOTIDE SEQUENCE [LARGE SCALE GENOMIC DNA]</scope>
    <source>
        <strain evidence="6 7">DSM 43173</strain>
    </source>
</reference>
<dbReference type="PRINTS" id="PR00320">
    <property type="entry name" value="GPROTEINBRPT"/>
</dbReference>
<dbReference type="PROSITE" id="PS00678">
    <property type="entry name" value="WD_REPEATS_1"/>
    <property type="match status" value="11"/>
</dbReference>
<dbReference type="Proteomes" id="UP000633509">
    <property type="component" value="Unassembled WGS sequence"/>
</dbReference>
<dbReference type="CDD" id="cd00200">
    <property type="entry name" value="WD40"/>
    <property type="match status" value="2"/>
</dbReference>
<dbReference type="Gene3D" id="3.40.50.1460">
    <property type="match status" value="1"/>
</dbReference>
<feature type="repeat" description="WD" evidence="3">
    <location>
        <begin position="1227"/>
        <end position="1256"/>
    </location>
</feature>
<feature type="repeat" description="WD" evidence="3">
    <location>
        <begin position="957"/>
        <end position="989"/>
    </location>
</feature>
<feature type="repeat" description="WD" evidence="3">
    <location>
        <begin position="990"/>
        <end position="1031"/>
    </location>
</feature>
<dbReference type="InterPro" id="IPR019775">
    <property type="entry name" value="WD40_repeat_CS"/>
</dbReference>
<dbReference type="SUPFAM" id="SSF52540">
    <property type="entry name" value="P-loop containing nucleoside triphosphate hydrolases"/>
    <property type="match status" value="1"/>
</dbReference>